<comment type="cofactor">
    <cofactor evidence="14">
        <name>Mn(2+)</name>
        <dbReference type="ChEBI" id="CHEBI:29035"/>
    </cofactor>
</comment>
<keyword evidence="6 14" id="KW-0432">Leucine biosynthesis</keyword>
<comment type="caution">
    <text evidence="16">The sequence shown here is derived from an EMBL/GenBank/DDBJ whole genome shotgun (WGS) entry which is preliminary data.</text>
</comment>
<evidence type="ECO:0000256" key="14">
    <source>
        <dbReference type="HAMAP-Rule" id="MF_01025"/>
    </source>
</evidence>
<comment type="function">
    <text evidence="13 14">Catalyzes the condensation of the acetyl group of acetyl-CoA with 3-methyl-2-oxobutanoate (2-ketoisovalerate) to form 3-carboxy-3-hydroxy-4-methylpentanoate (2-isopropylmalate).</text>
</comment>
<dbReference type="HAMAP" id="MF_01025">
    <property type="entry name" value="LeuA_type1"/>
    <property type="match status" value="1"/>
</dbReference>
<dbReference type="GO" id="GO:0005829">
    <property type="term" value="C:cytosol"/>
    <property type="evidence" value="ECO:0007669"/>
    <property type="project" value="TreeGrafter"/>
</dbReference>
<reference evidence="16 17" key="1">
    <citation type="submission" date="2022-12" db="EMBL/GenBank/DDBJ databases">
        <title>Dasania phycosphaerae sp. nov., isolated from particulate material of the south coast of Korea.</title>
        <authorList>
            <person name="Jiang Y."/>
        </authorList>
    </citation>
    <scope>NUCLEOTIDE SEQUENCE [LARGE SCALE GENOMIC DNA]</scope>
    <source>
        <strain evidence="16 17">GY-19</strain>
    </source>
</reference>
<comment type="pathway">
    <text evidence="2 14">Amino-acid biosynthesis; L-leucine biosynthesis; L-leucine from 3-methyl-2-oxobutanoate: step 1/4.</text>
</comment>
<keyword evidence="9 14" id="KW-0479">Metal-binding</keyword>
<evidence type="ECO:0000256" key="11">
    <source>
        <dbReference type="ARBA" id="ARBA00023304"/>
    </source>
</evidence>
<dbReference type="Pfam" id="PF22617">
    <property type="entry name" value="HCS_D2"/>
    <property type="match status" value="1"/>
</dbReference>
<evidence type="ECO:0000256" key="1">
    <source>
        <dbReference type="ARBA" id="ARBA00000064"/>
    </source>
</evidence>
<comment type="subunit">
    <text evidence="14">Homodimer.</text>
</comment>
<accession>A0A9J6RQE7</accession>
<proteinExistence type="inferred from homology"/>
<dbReference type="InterPro" id="IPR013709">
    <property type="entry name" value="2-isopropylmalate_synth_dimer"/>
</dbReference>
<keyword evidence="7 14" id="KW-0028">Amino-acid biosynthesis</keyword>
<dbReference type="NCBIfam" id="TIGR00973">
    <property type="entry name" value="leuA_bact"/>
    <property type="match status" value="1"/>
</dbReference>
<feature type="binding site" evidence="14">
    <location>
        <position position="205"/>
    </location>
    <ligand>
        <name>Mn(2+)</name>
        <dbReference type="ChEBI" id="CHEBI:29035"/>
    </ligand>
</feature>
<dbReference type="GO" id="GO:0030145">
    <property type="term" value="F:manganese ion binding"/>
    <property type="evidence" value="ECO:0007669"/>
    <property type="project" value="UniProtKB-UniRule"/>
</dbReference>
<dbReference type="EC" id="2.3.3.13" evidence="4 14"/>
<dbReference type="Pfam" id="PF08502">
    <property type="entry name" value="LeuA_dimer"/>
    <property type="match status" value="1"/>
</dbReference>
<dbReference type="Pfam" id="PF00682">
    <property type="entry name" value="HMGL-like"/>
    <property type="match status" value="1"/>
</dbReference>
<dbReference type="InterPro" id="IPR036230">
    <property type="entry name" value="LeuA_allosteric_dom_sf"/>
</dbReference>
<dbReference type="InterPro" id="IPR005671">
    <property type="entry name" value="LeuA_bact_synth"/>
</dbReference>
<dbReference type="PANTHER" id="PTHR10277:SF9">
    <property type="entry name" value="2-ISOPROPYLMALATE SYNTHASE 1, CHLOROPLASTIC-RELATED"/>
    <property type="match status" value="1"/>
</dbReference>
<feature type="region of interest" description="Regulatory domain" evidence="14">
    <location>
        <begin position="394"/>
        <end position="514"/>
    </location>
</feature>
<feature type="binding site" evidence="14">
    <location>
        <position position="15"/>
    </location>
    <ligand>
        <name>Mn(2+)</name>
        <dbReference type="ChEBI" id="CHEBI:29035"/>
    </ligand>
</feature>
<feature type="domain" description="Pyruvate carboxyltransferase" evidence="15">
    <location>
        <begin position="6"/>
        <end position="268"/>
    </location>
</feature>
<evidence type="ECO:0000256" key="13">
    <source>
        <dbReference type="ARBA" id="ARBA00037629"/>
    </source>
</evidence>
<dbReference type="Gene3D" id="3.30.160.270">
    <property type="match status" value="1"/>
</dbReference>
<dbReference type="PROSITE" id="PS50991">
    <property type="entry name" value="PYR_CT"/>
    <property type="match status" value="1"/>
</dbReference>
<dbReference type="PANTHER" id="PTHR10277">
    <property type="entry name" value="HOMOCITRATE SYNTHASE-RELATED"/>
    <property type="match status" value="1"/>
</dbReference>
<evidence type="ECO:0000256" key="8">
    <source>
        <dbReference type="ARBA" id="ARBA00022679"/>
    </source>
</evidence>
<feature type="binding site" evidence="14">
    <location>
        <position position="239"/>
    </location>
    <ligand>
        <name>Mn(2+)</name>
        <dbReference type="ChEBI" id="CHEBI:29035"/>
    </ligand>
</feature>
<keyword evidence="10 14" id="KW-0464">Manganese</keyword>
<dbReference type="EMBL" id="JAPTGG010000014">
    <property type="protein sequence ID" value="MCZ0866578.1"/>
    <property type="molecule type" value="Genomic_DNA"/>
</dbReference>
<dbReference type="InterPro" id="IPR000891">
    <property type="entry name" value="PYR_CT"/>
</dbReference>
<dbReference type="InterPro" id="IPR050073">
    <property type="entry name" value="2-IPM_HCS-like"/>
</dbReference>
<dbReference type="GO" id="GO:0009098">
    <property type="term" value="P:L-leucine biosynthetic process"/>
    <property type="evidence" value="ECO:0007669"/>
    <property type="project" value="UniProtKB-UniRule"/>
</dbReference>
<dbReference type="FunFam" id="1.10.238.260:FF:000001">
    <property type="entry name" value="2-isopropylmalate synthase"/>
    <property type="match status" value="1"/>
</dbReference>
<keyword evidence="11 14" id="KW-0100">Branched-chain amino acid biosynthesis</keyword>
<evidence type="ECO:0000256" key="2">
    <source>
        <dbReference type="ARBA" id="ARBA00004689"/>
    </source>
</evidence>
<dbReference type="Gene3D" id="3.20.20.70">
    <property type="entry name" value="Aldolase class I"/>
    <property type="match status" value="1"/>
</dbReference>
<keyword evidence="8 14" id="KW-0808">Transferase</keyword>
<dbReference type="GO" id="GO:0003985">
    <property type="term" value="F:acetyl-CoA C-acetyltransferase activity"/>
    <property type="evidence" value="ECO:0007669"/>
    <property type="project" value="UniProtKB-UniRule"/>
</dbReference>
<evidence type="ECO:0000313" key="17">
    <source>
        <dbReference type="Proteomes" id="UP001069090"/>
    </source>
</evidence>
<dbReference type="Proteomes" id="UP001069090">
    <property type="component" value="Unassembled WGS sequence"/>
</dbReference>
<evidence type="ECO:0000256" key="9">
    <source>
        <dbReference type="ARBA" id="ARBA00022723"/>
    </source>
</evidence>
<evidence type="ECO:0000256" key="3">
    <source>
        <dbReference type="ARBA" id="ARBA00009396"/>
    </source>
</evidence>
<dbReference type="PROSITE" id="PS00815">
    <property type="entry name" value="AIPM_HOMOCIT_SYNTH_1"/>
    <property type="match status" value="1"/>
</dbReference>
<feature type="binding site" evidence="14">
    <location>
        <position position="203"/>
    </location>
    <ligand>
        <name>Mn(2+)</name>
        <dbReference type="ChEBI" id="CHEBI:29035"/>
    </ligand>
</feature>
<sequence>MSKSPLIIFDTTLRDGEQSPGASMTKDEKVRIAKMLEKMRVDVIEAGFAIASPGDFDAVQAVAKAVKDSTICSLARANSKDIERAGEALKAANSARIHTFIATSPIHMEYKLRMQPDAVVERAVQSVKQACTYTNDVEFSCEDASRSEFDFLCRIIEQVIEAGATTINLPDTVGYGEPAQYGELIARLLNTIPNADKAVFSVHCHNDLGLAVANSLSAVMQGARQVECTINGLGERAGNAALEEIVMAVRTRGDIFPVETQIDISQIVPTSRLVSSITGFPVQPNKAIVGANAFAHESGIHQDGVLKHRETYEIMRAEDVGWNTNKLVLGKHSGRAAVKARFTDLGVSFDDEKVFNQVFDRFKELADKKHEIFDEDLQSLVSDSNNENAEEKYKLLSLDARSQTGHKPAAELRLSIAGAEVSCASEGDGIVDATFKAIESVVNSDSSLLLYSVNAVTQGTDSIGGVTVRLEKAGVIVNGLGTDTDVLVASVKAYLDALNLLDAGVLKAHPQKGI</sequence>
<dbReference type="NCBIfam" id="NF002086">
    <property type="entry name" value="PRK00915.1-3"/>
    <property type="match status" value="1"/>
</dbReference>
<dbReference type="InterPro" id="IPR054691">
    <property type="entry name" value="LeuA/HCS_post-cat"/>
</dbReference>
<evidence type="ECO:0000256" key="10">
    <source>
        <dbReference type="ARBA" id="ARBA00023211"/>
    </source>
</evidence>
<dbReference type="FunFam" id="3.20.20.70:FF:000010">
    <property type="entry name" value="2-isopropylmalate synthase"/>
    <property type="match status" value="1"/>
</dbReference>
<dbReference type="SMART" id="SM00917">
    <property type="entry name" value="LeuA_dimer"/>
    <property type="match status" value="1"/>
</dbReference>
<evidence type="ECO:0000259" key="15">
    <source>
        <dbReference type="PROSITE" id="PS50991"/>
    </source>
</evidence>
<evidence type="ECO:0000256" key="6">
    <source>
        <dbReference type="ARBA" id="ARBA00022430"/>
    </source>
</evidence>
<comment type="similarity">
    <text evidence="3 14">Belongs to the alpha-IPM synthase/homocitrate synthase family. LeuA type 1 subfamily.</text>
</comment>
<evidence type="ECO:0000256" key="7">
    <source>
        <dbReference type="ARBA" id="ARBA00022605"/>
    </source>
</evidence>
<evidence type="ECO:0000313" key="16">
    <source>
        <dbReference type="EMBL" id="MCZ0866578.1"/>
    </source>
</evidence>
<dbReference type="SUPFAM" id="SSF110921">
    <property type="entry name" value="2-isopropylmalate synthase LeuA, allosteric (dimerisation) domain"/>
    <property type="match status" value="1"/>
</dbReference>
<evidence type="ECO:0000256" key="4">
    <source>
        <dbReference type="ARBA" id="ARBA00012973"/>
    </source>
</evidence>
<dbReference type="GO" id="GO:0003852">
    <property type="term" value="F:2-isopropylmalate synthase activity"/>
    <property type="evidence" value="ECO:0007669"/>
    <property type="project" value="UniProtKB-UniRule"/>
</dbReference>
<comment type="catalytic activity">
    <reaction evidence="1 14">
        <text>3-methyl-2-oxobutanoate + acetyl-CoA + H2O = (2S)-2-isopropylmalate + CoA + H(+)</text>
        <dbReference type="Rhea" id="RHEA:21524"/>
        <dbReference type="ChEBI" id="CHEBI:1178"/>
        <dbReference type="ChEBI" id="CHEBI:11851"/>
        <dbReference type="ChEBI" id="CHEBI:15377"/>
        <dbReference type="ChEBI" id="CHEBI:15378"/>
        <dbReference type="ChEBI" id="CHEBI:57287"/>
        <dbReference type="ChEBI" id="CHEBI:57288"/>
        <dbReference type="EC" id="2.3.3.13"/>
    </reaction>
</comment>
<dbReference type="AlphaFoldDB" id="A0A9J6RQE7"/>
<protein>
    <recommendedName>
        <fullName evidence="5 14">2-isopropylmalate synthase</fullName>
        <ecNumber evidence="4 14">2.3.3.13</ecNumber>
    </recommendedName>
    <alternativeName>
        <fullName evidence="12 14">Alpha-IPM synthase</fullName>
    </alternativeName>
    <alternativeName>
        <fullName evidence="14">Alpha-isopropylmalate synthase</fullName>
    </alternativeName>
</protein>
<keyword evidence="16" id="KW-0012">Acyltransferase</keyword>
<evidence type="ECO:0000256" key="5">
    <source>
        <dbReference type="ARBA" id="ARBA00018198"/>
    </source>
</evidence>
<gene>
    <name evidence="14" type="primary">leuA</name>
    <name evidence="16" type="ORF">O0V09_15310</name>
</gene>
<dbReference type="SUPFAM" id="SSF51569">
    <property type="entry name" value="Aldolase"/>
    <property type="match status" value="1"/>
</dbReference>
<keyword evidence="14" id="KW-0963">Cytoplasm</keyword>
<evidence type="ECO:0000256" key="12">
    <source>
        <dbReference type="ARBA" id="ARBA00029993"/>
    </source>
</evidence>
<dbReference type="InterPro" id="IPR013785">
    <property type="entry name" value="Aldolase_TIM"/>
</dbReference>
<dbReference type="NCBIfam" id="NF002087">
    <property type="entry name" value="PRK00915.1-4"/>
    <property type="match status" value="1"/>
</dbReference>
<name>A0A9J6RQE7_9GAMM</name>
<dbReference type="InterPro" id="IPR002034">
    <property type="entry name" value="AIPM/Hcit_synth_CS"/>
</dbReference>
<organism evidence="16 17">
    <name type="scientific">Dasania phycosphaerae</name>
    <dbReference type="NCBI Taxonomy" id="2950436"/>
    <lineage>
        <taxon>Bacteria</taxon>
        <taxon>Pseudomonadati</taxon>
        <taxon>Pseudomonadota</taxon>
        <taxon>Gammaproteobacteria</taxon>
        <taxon>Cellvibrionales</taxon>
        <taxon>Spongiibacteraceae</taxon>
        <taxon>Dasania</taxon>
    </lineage>
</organism>
<dbReference type="CDD" id="cd07940">
    <property type="entry name" value="DRE_TIM_IPMS"/>
    <property type="match status" value="1"/>
</dbReference>
<dbReference type="Gene3D" id="1.10.238.260">
    <property type="match status" value="1"/>
</dbReference>
<dbReference type="RefSeq" id="WP_258332606.1">
    <property type="nucleotide sequence ID" value="NZ_JAPTGG010000014.1"/>
</dbReference>
<keyword evidence="17" id="KW-1185">Reference proteome</keyword>
<dbReference type="PROSITE" id="PS00816">
    <property type="entry name" value="AIPM_HOMOCIT_SYNTH_2"/>
    <property type="match status" value="1"/>
</dbReference>